<keyword evidence="8" id="KW-1185">Reference proteome</keyword>
<gene>
    <name evidence="5 7" type="primary">rpmF</name>
    <name evidence="7" type="ORF">CA12_41170</name>
</gene>
<evidence type="ECO:0000313" key="8">
    <source>
        <dbReference type="Proteomes" id="UP000318741"/>
    </source>
</evidence>
<evidence type="ECO:0000256" key="4">
    <source>
        <dbReference type="ARBA" id="ARBA00035178"/>
    </source>
</evidence>
<dbReference type="RefSeq" id="WP_145360963.1">
    <property type="nucleotide sequence ID" value="NZ_CP036265.1"/>
</dbReference>
<dbReference type="EMBL" id="CP036265">
    <property type="protein sequence ID" value="QDT17979.1"/>
    <property type="molecule type" value="Genomic_DNA"/>
</dbReference>
<dbReference type="GO" id="GO:0015934">
    <property type="term" value="C:large ribosomal subunit"/>
    <property type="evidence" value="ECO:0007669"/>
    <property type="project" value="InterPro"/>
</dbReference>
<dbReference type="InterPro" id="IPR002677">
    <property type="entry name" value="Ribosomal_bL32"/>
</dbReference>
<feature type="compositionally biased region" description="Basic residues" evidence="6">
    <location>
        <begin position="1"/>
        <end position="20"/>
    </location>
</feature>
<dbReference type="PANTHER" id="PTHR35534">
    <property type="entry name" value="50S RIBOSOMAL PROTEIN L32"/>
    <property type="match status" value="1"/>
</dbReference>
<dbReference type="AlphaFoldDB" id="A0A517PF30"/>
<dbReference type="OrthoDB" id="9812874at2"/>
<evidence type="ECO:0000256" key="6">
    <source>
        <dbReference type="SAM" id="MobiDB-lite"/>
    </source>
</evidence>
<keyword evidence="2 5" id="KW-0689">Ribosomal protein</keyword>
<sequence>MAVPKRRTSKARKRKRRSHMSRTAPPVAPCSQCGTARPTHVVCPNCGFYMGRTLVEADDE</sequence>
<dbReference type="KEGG" id="acaf:CA12_41170"/>
<dbReference type="HAMAP" id="MF_00340">
    <property type="entry name" value="Ribosomal_bL32"/>
    <property type="match status" value="1"/>
</dbReference>
<reference evidence="7 8" key="1">
    <citation type="submission" date="2019-02" db="EMBL/GenBank/DDBJ databases">
        <title>Deep-cultivation of Planctomycetes and their phenomic and genomic characterization uncovers novel biology.</title>
        <authorList>
            <person name="Wiegand S."/>
            <person name="Jogler M."/>
            <person name="Boedeker C."/>
            <person name="Pinto D."/>
            <person name="Vollmers J."/>
            <person name="Rivas-Marin E."/>
            <person name="Kohn T."/>
            <person name="Peeters S.H."/>
            <person name="Heuer A."/>
            <person name="Rast P."/>
            <person name="Oberbeckmann S."/>
            <person name="Bunk B."/>
            <person name="Jeske O."/>
            <person name="Meyerdierks A."/>
            <person name="Storesund J.E."/>
            <person name="Kallscheuer N."/>
            <person name="Luecker S."/>
            <person name="Lage O.M."/>
            <person name="Pohl T."/>
            <person name="Merkel B.J."/>
            <person name="Hornburger P."/>
            <person name="Mueller R.-W."/>
            <person name="Bruemmer F."/>
            <person name="Labrenz M."/>
            <person name="Spormann A.M."/>
            <person name="Op den Camp H."/>
            <person name="Overmann J."/>
            <person name="Amann R."/>
            <person name="Jetten M.S.M."/>
            <person name="Mascher T."/>
            <person name="Medema M.H."/>
            <person name="Devos D.P."/>
            <person name="Kaster A.-K."/>
            <person name="Ovreas L."/>
            <person name="Rohde M."/>
            <person name="Galperin M.Y."/>
            <person name="Jogler C."/>
        </authorList>
    </citation>
    <scope>NUCLEOTIDE SEQUENCE [LARGE SCALE GENOMIC DNA]</scope>
    <source>
        <strain evidence="7 8">CA12</strain>
    </source>
</reference>
<dbReference type="GO" id="GO:0003735">
    <property type="term" value="F:structural constituent of ribosome"/>
    <property type="evidence" value="ECO:0007669"/>
    <property type="project" value="InterPro"/>
</dbReference>
<evidence type="ECO:0000313" key="7">
    <source>
        <dbReference type="EMBL" id="QDT17979.1"/>
    </source>
</evidence>
<evidence type="ECO:0000256" key="2">
    <source>
        <dbReference type="ARBA" id="ARBA00022980"/>
    </source>
</evidence>
<protein>
    <recommendedName>
        <fullName evidence="4 5">Large ribosomal subunit protein bL32</fullName>
    </recommendedName>
</protein>
<dbReference type="NCBIfam" id="TIGR01031">
    <property type="entry name" value="rpmF_bact"/>
    <property type="match status" value="1"/>
</dbReference>
<keyword evidence="3 5" id="KW-0687">Ribonucleoprotein</keyword>
<dbReference type="InterPro" id="IPR011332">
    <property type="entry name" value="Ribosomal_zn-bd"/>
</dbReference>
<name>A0A517PF30_9PLAN</name>
<dbReference type="Pfam" id="PF01783">
    <property type="entry name" value="Ribosomal_L32p"/>
    <property type="match status" value="1"/>
</dbReference>
<accession>A0A517PF30</accession>
<organism evidence="7 8">
    <name type="scientific">Alienimonas californiensis</name>
    <dbReference type="NCBI Taxonomy" id="2527989"/>
    <lineage>
        <taxon>Bacteria</taxon>
        <taxon>Pseudomonadati</taxon>
        <taxon>Planctomycetota</taxon>
        <taxon>Planctomycetia</taxon>
        <taxon>Planctomycetales</taxon>
        <taxon>Planctomycetaceae</taxon>
        <taxon>Alienimonas</taxon>
    </lineage>
</organism>
<dbReference type="InterPro" id="IPR044957">
    <property type="entry name" value="Ribosomal_bL32_bact"/>
</dbReference>
<proteinExistence type="inferred from homology"/>
<dbReference type="SUPFAM" id="SSF57829">
    <property type="entry name" value="Zn-binding ribosomal proteins"/>
    <property type="match status" value="1"/>
</dbReference>
<feature type="region of interest" description="Disordered" evidence="6">
    <location>
        <begin position="1"/>
        <end position="31"/>
    </location>
</feature>
<evidence type="ECO:0000256" key="3">
    <source>
        <dbReference type="ARBA" id="ARBA00023274"/>
    </source>
</evidence>
<evidence type="ECO:0000256" key="1">
    <source>
        <dbReference type="ARBA" id="ARBA00008560"/>
    </source>
</evidence>
<dbReference type="GO" id="GO:0006412">
    <property type="term" value="P:translation"/>
    <property type="evidence" value="ECO:0007669"/>
    <property type="project" value="UniProtKB-UniRule"/>
</dbReference>
<dbReference type="Proteomes" id="UP000318741">
    <property type="component" value="Chromosome"/>
</dbReference>
<comment type="similarity">
    <text evidence="1 5">Belongs to the bacterial ribosomal protein bL32 family.</text>
</comment>
<dbReference type="PANTHER" id="PTHR35534:SF1">
    <property type="entry name" value="LARGE RIBOSOMAL SUBUNIT PROTEIN BL32"/>
    <property type="match status" value="1"/>
</dbReference>
<evidence type="ECO:0000256" key="5">
    <source>
        <dbReference type="HAMAP-Rule" id="MF_00340"/>
    </source>
</evidence>